<dbReference type="InterPro" id="IPR016990">
    <property type="entry name" value="UCP032162_TM"/>
</dbReference>
<keyword evidence="1" id="KW-0812">Transmembrane</keyword>
<dbReference type="RefSeq" id="WP_188909780.1">
    <property type="nucleotide sequence ID" value="NZ_BMIQ01000004.1"/>
</dbReference>
<gene>
    <name evidence="2" type="ORF">GCM10011390_29830</name>
</gene>
<organism evidence="2 3">
    <name type="scientific">Aureimonas endophytica</name>
    <dbReference type="NCBI Taxonomy" id="2027858"/>
    <lineage>
        <taxon>Bacteria</taxon>
        <taxon>Pseudomonadati</taxon>
        <taxon>Pseudomonadota</taxon>
        <taxon>Alphaproteobacteria</taxon>
        <taxon>Hyphomicrobiales</taxon>
        <taxon>Aurantimonadaceae</taxon>
        <taxon>Aureimonas</taxon>
    </lineage>
</organism>
<feature type="transmembrane region" description="Helical" evidence="1">
    <location>
        <begin position="54"/>
        <end position="73"/>
    </location>
</feature>
<dbReference type="Proteomes" id="UP000644699">
    <property type="component" value="Unassembled WGS sequence"/>
</dbReference>
<keyword evidence="3" id="KW-1185">Reference proteome</keyword>
<dbReference type="InterPro" id="IPR019253">
    <property type="entry name" value="DUF2244_TM"/>
</dbReference>
<protein>
    <submittedName>
        <fullName evidence="2">Membrane protein</fullName>
    </submittedName>
</protein>
<keyword evidence="1" id="KW-1133">Transmembrane helix</keyword>
<proteinExistence type="predicted"/>
<name>A0A916ZR80_9HYPH</name>
<evidence type="ECO:0000313" key="3">
    <source>
        <dbReference type="Proteomes" id="UP000644699"/>
    </source>
</evidence>
<evidence type="ECO:0000256" key="1">
    <source>
        <dbReference type="SAM" id="Phobius"/>
    </source>
</evidence>
<accession>A0A916ZR80</accession>
<feature type="transmembrane region" description="Helical" evidence="1">
    <location>
        <begin position="30"/>
        <end position="48"/>
    </location>
</feature>
<reference evidence="2" key="2">
    <citation type="submission" date="2020-09" db="EMBL/GenBank/DDBJ databases">
        <authorList>
            <person name="Sun Q."/>
            <person name="Zhou Y."/>
        </authorList>
    </citation>
    <scope>NUCLEOTIDE SEQUENCE</scope>
    <source>
        <strain evidence="2">CGMCC 1.15367</strain>
    </source>
</reference>
<sequence>MSDAPADPEAPIFRAMLVPHRSLGRRGFNILMLGLGSVSLASGLGFVLNGAWPVFGFFGLDVFLVWLAFRASYRAAKAREEVRISRLDLEIRQVSPAGAVRETHYNPFWARFSVSRHEEIGITDMIVSGEGRATRLGTFLNPGDRESFASEFHRALLTAKGR</sequence>
<comment type="caution">
    <text evidence="2">The sequence shown here is derived from an EMBL/GenBank/DDBJ whole genome shotgun (WGS) entry which is preliminary data.</text>
</comment>
<dbReference type="AlphaFoldDB" id="A0A916ZR80"/>
<keyword evidence="1" id="KW-0472">Membrane</keyword>
<dbReference type="Pfam" id="PF10003">
    <property type="entry name" value="DUF2244"/>
    <property type="match status" value="1"/>
</dbReference>
<dbReference type="EMBL" id="BMIQ01000004">
    <property type="protein sequence ID" value="GGE08819.1"/>
    <property type="molecule type" value="Genomic_DNA"/>
</dbReference>
<dbReference type="PIRSF" id="PIRSF032162">
    <property type="entry name" value="UCP032162_imp"/>
    <property type="match status" value="1"/>
</dbReference>
<evidence type="ECO:0000313" key="2">
    <source>
        <dbReference type="EMBL" id="GGE08819.1"/>
    </source>
</evidence>
<reference evidence="2" key="1">
    <citation type="journal article" date="2014" name="Int. J. Syst. Evol. Microbiol.">
        <title>Complete genome sequence of Corynebacterium casei LMG S-19264T (=DSM 44701T), isolated from a smear-ripened cheese.</title>
        <authorList>
            <consortium name="US DOE Joint Genome Institute (JGI-PGF)"/>
            <person name="Walter F."/>
            <person name="Albersmeier A."/>
            <person name="Kalinowski J."/>
            <person name="Ruckert C."/>
        </authorList>
    </citation>
    <scope>NUCLEOTIDE SEQUENCE</scope>
    <source>
        <strain evidence="2">CGMCC 1.15367</strain>
    </source>
</reference>